<protein>
    <submittedName>
        <fullName evidence="2">Uncharacterized protein</fullName>
    </submittedName>
</protein>
<dbReference type="RefSeq" id="WP_136965322.1">
    <property type="nucleotide sequence ID" value="NZ_JARZHI010000001.1"/>
</dbReference>
<evidence type="ECO:0000313" key="3">
    <source>
        <dbReference type="Proteomes" id="UP001160301"/>
    </source>
</evidence>
<dbReference type="Proteomes" id="UP001160301">
    <property type="component" value="Unassembled WGS sequence"/>
</dbReference>
<feature type="compositionally biased region" description="Basic and acidic residues" evidence="1">
    <location>
        <begin position="46"/>
        <end position="56"/>
    </location>
</feature>
<feature type="region of interest" description="Disordered" evidence="1">
    <location>
        <begin position="20"/>
        <end position="120"/>
    </location>
</feature>
<keyword evidence="3" id="KW-1185">Reference proteome</keyword>
<feature type="compositionally biased region" description="Low complexity" evidence="1">
    <location>
        <begin position="79"/>
        <end position="100"/>
    </location>
</feature>
<organism evidence="2 3">
    <name type="scientific">Polyangium sorediatum</name>
    <dbReference type="NCBI Taxonomy" id="889274"/>
    <lineage>
        <taxon>Bacteria</taxon>
        <taxon>Pseudomonadati</taxon>
        <taxon>Myxococcota</taxon>
        <taxon>Polyangia</taxon>
        <taxon>Polyangiales</taxon>
        <taxon>Polyangiaceae</taxon>
        <taxon>Polyangium</taxon>
    </lineage>
</organism>
<feature type="compositionally biased region" description="Pro residues" evidence="1">
    <location>
        <begin position="101"/>
        <end position="110"/>
    </location>
</feature>
<evidence type="ECO:0000256" key="1">
    <source>
        <dbReference type="SAM" id="MobiDB-lite"/>
    </source>
</evidence>
<sequence>MRRMILGAAIGLSLAGAACKNAEEPPVEVESAENATASAAPLARPEPPRPENRAREAPPPPSPFLVGAPPVDPPPLPELSPRVDAAPADIGAADAGRAVVRPPPPPPPPSDDPDGWRRNR</sequence>
<dbReference type="PROSITE" id="PS51257">
    <property type="entry name" value="PROKAR_LIPOPROTEIN"/>
    <property type="match status" value="1"/>
</dbReference>
<reference evidence="2 3" key="1">
    <citation type="submission" date="2023-04" db="EMBL/GenBank/DDBJ databases">
        <title>The genome sequence of Polyangium sorediatum DSM14670.</title>
        <authorList>
            <person name="Zhang X."/>
        </authorList>
    </citation>
    <scope>NUCLEOTIDE SEQUENCE [LARGE SCALE GENOMIC DNA]</scope>
    <source>
        <strain evidence="2 3">DSM 14670</strain>
    </source>
</reference>
<comment type="caution">
    <text evidence="2">The sequence shown here is derived from an EMBL/GenBank/DDBJ whole genome shotgun (WGS) entry which is preliminary data.</text>
</comment>
<proteinExistence type="predicted"/>
<feature type="compositionally biased region" description="Low complexity" evidence="1">
    <location>
        <begin position="32"/>
        <end position="43"/>
    </location>
</feature>
<dbReference type="EMBL" id="JARZHI010000001">
    <property type="protein sequence ID" value="MDI1428181.1"/>
    <property type="molecule type" value="Genomic_DNA"/>
</dbReference>
<name>A0ABT6NIQ1_9BACT</name>
<evidence type="ECO:0000313" key="2">
    <source>
        <dbReference type="EMBL" id="MDI1428181.1"/>
    </source>
</evidence>
<gene>
    <name evidence="2" type="ORF">QHF89_01715</name>
</gene>
<accession>A0ABT6NIQ1</accession>